<evidence type="ECO:0000313" key="1">
    <source>
        <dbReference type="EMBL" id="GIF96854.1"/>
    </source>
</evidence>
<dbReference type="AlphaFoldDB" id="A0A8J3K9Y9"/>
<accession>A0A8J3K9Y9</accession>
<gene>
    <name evidence="1" type="ORF">Cci01nite_19480</name>
</gene>
<organism evidence="1 2">
    <name type="scientific">Catellatospora citrea</name>
    <dbReference type="NCBI Taxonomy" id="53366"/>
    <lineage>
        <taxon>Bacteria</taxon>
        <taxon>Bacillati</taxon>
        <taxon>Actinomycetota</taxon>
        <taxon>Actinomycetes</taxon>
        <taxon>Micromonosporales</taxon>
        <taxon>Micromonosporaceae</taxon>
        <taxon>Catellatospora</taxon>
    </lineage>
</organism>
<reference evidence="1 2" key="1">
    <citation type="submission" date="2021-01" db="EMBL/GenBank/DDBJ databases">
        <title>Whole genome shotgun sequence of Catellatospora citrea NBRC 14495.</title>
        <authorList>
            <person name="Komaki H."/>
            <person name="Tamura T."/>
        </authorList>
    </citation>
    <scope>NUCLEOTIDE SEQUENCE [LARGE SCALE GENOMIC DNA]</scope>
    <source>
        <strain evidence="1 2">NBRC 14495</strain>
    </source>
</reference>
<name>A0A8J3K9Y9_9ACTN</name>
<dbReference type="EMBL" id="BONH01000007">
    <property type="protein sequence ID" value="GIF96854.1"/>
    <property type="molecule type" value="Genomic_DNA"/>
</dbReference>
<evidence type="ECO:0000313" key="2">
    <source>
        <dbReference type="Proteomes" id="UP000659904"/>
    </source>
</evidence>
<protein>
    <submittedName>
        <fullName evidence="1">Uncharacterized protein</fullName>
    </submittedName>
</protein>
<sequence length="137" mass="15142">MGRVGKAKTPEKLIRVLSDADKEGSGLVQRKAFANLRDQAIASFVLWRRAGDEQWNAGDDIDFSPADDDEVNPDGSWLLDVLLDDIAGKYIEYAENVHEVDLIPSAVEHIVSFSPLTQEVIRTSMPKPTRFTSAGID</sequence>
<comment type="caution">
    <text evidence="1">The sequence shown here is derived from an EMBL/GenBank/DDBJ whole genome shotgun (WGS) entry which is preliminary data.</text>
</comment>
<keyword evidence="2" id="KW-1185">Reference proteome</keyword>
<dbReference type="Proteomes" id="UP000659904">
    <property type="component" value="Unassembled WGS sequence"/>
</dbReference>
<proteinExistence type="predicted"/>